<organism evidence="2">
    <name type="scientific">Aegilops tauschii</name>
    <name type="common">Tausch's goatgrass</name>
    <name type="synonym">Aegilops squarrosa</name>
    <dbReference type="NCBI Taxonomy" id="37682"/>
    <lineage>
        <taxon>Eukaryota</taxon>
        <taxon>Viridiplantae</taxon>
        <taxon>Streptophyta</taxon>
        <taxon>Embryophyta</taxon>
        <taxon>Tracheophyta</taxon>
        <taxon>Spermatophyta</taxon>
        <taxon>Magnoliopsida</taxon>
        <taxon>Liliopsida</taxon>
        <taxon>Poales</taxon>
        <taxon>Poaceae</taxon>
        <taxon>BOP clade</taxon>
        <taxon>Pooideae</taxon>
        <taxon>Triticodae</taxon>
        <taxon>Triticeae</taxon>
        <taxon>Triticinae</taxon>
        <taxon>Aegilops</taxon>
    </lineage>
</organism>
<dbReference type="GO" id="GO:0031213">
    <property type="term" value="C:RSF complex"/>
    <property type="evidence" value="ECO:0007669"/>
    <property type="project" value="InterPro"/>
</dbReference>
<accession>N1QYZ9</accession>
<name>N1QYZ9_AEGTA</name>
<dbReference type="InterPro" id="IPR028938">
    <property type="entry name" value="Rsf1-like"/>
</dbReference>
<feature type="compositionally biased region" description="Basic and acidic residues" evidence="1">
    <location>
        <begin position="10"/>
        <end position="20"/>
    </location>
</feature>
<feature type="compositionally biased region" description="Basic and acidic residues" evidence="1">
    <location>
        <begin position="489"/>
        <end position="499"/>
    </location>
</feature>
<feature type="compositionally biased region" description="Basic and acidic residues" evidence="1">
    <location>
        <begin position="509"/>
        <end position="519"/>
    </location>
</feature>
<dbReference type="GO" id="GO:0006355">
    <property type="term" value="P:regulation of DNA-templated transcription"/>
    <property type="evidence" value="ECO:0007669"/>
    <property type="project" value="InterPro"/>
</dbReference>
<feature type="compositionally biased region" description="Basic and acidic residues" evidence="1">
    <location>
        <begin position="549"/>
        <end position="559"/>
    </location>
</feature>
<proteinExistence type="predicted"/>
<feature type="compositionally biased region" description="Acidic residues" evidence="1">
    <location>
        <begin position="561"/>
        <end position="572"/>
    </location>
</feature>
<protein>
    <recommendedName>
        <fullName evidence="3">DDT domain-containing protein</fullName>
    </recommendedName>
</protein>
<feature type="compositionally biased region" description="Acidic residues" evidence="1">
    <location>
        <begin position="348"/>
        <end position="374"/>
    </location>
</feature>
<dbReference type="PANTHER" id="PTHR14296">
    <property type="entry name" value="REMODELING AND SPACING FACTOR 1"/>
    <property type="match status" value="1"/>
</dbReference>
<dbReference type="EnsemblPlants" id="EMT14241">
    <property type="protein sequence ID" value="EMT14241"/>
    <property type="gene ID" value="F775_13471"/>
</dbReference>
<feature type="region of interest" description="Disordered" evidence="1">
    <location>
        <begin position="309"/>
        <end position="572"/>
    </location>
</feature>
<feature type="compositionally biased region" description="Polar residues" evidence="1">
    <location>
        <begin position="453"/>
        <end position="462"/>
    </location>
</feature>
<evidence type="ECO:0000256" key="1">
    <source>
        <dbReference type="SAM" id="MobiDB-lite"/>
    </source>
</evidence>
<evidence type="ECO:0000313" key="2">
    <source>
        <dbReference type="EnsemblPlants" id="EMT14241"/>
    </source>
</evidence>
<dbReference type="AlphaFoldDB" id="N1QYZ9"/>
<dbReference type="ExpressionAtlas" id="N1QYZ9">
    <property type="expression patterns" value="baseline"/>
</dbReference>
<feature type="compositionally biased region" description="Basic and acidic residues" evidence="1">
    <location>
        <begin position="311"/>
        <end position="347"/>
    </location>
</feature>
<dbReference type="PANTHER" id="PTHR14296:SF13">
    <property type="entry name" value="OS01G0180700 PROTEIN"/>
    <property type="match status" value="1"/>
</dbReference>
<sequence>MAFTNTPCPRRAERSPIIKRNTKGEMKSPDVFEPVIEANLGLSADEIETALITNNEDLARIHIALLKVFIARIIFVLSLPGSWVAERVQALCCTYSGQMYQGIPPVNKKLKLNVDDGWVIATAKKLSDWWSWVAEGANPFEKNRGKEVETFKEQDPVNRLFILKALCEVRLEQNDAVCYITDEMKKGVSIGNFRKDKLGSASDGAIYWYVGDSTIGHRLYKEDVLEKLCSKGRSEATIGEHLKENIVPAVEKFQKKKERDLKRRQQKNERLERLAFANVFQTRSLRERKAVSYDYSDYDRRINEAIKATAKGKEADSRKEAAKKEKQVPHQADNKTDIGADIEHNEDREQEDGKEDLDDLSSGDDEVSDYDDKDDGSSSSDGDTDASDSHESNSDEEVIVPRKRTRLAARALASKQFRPGVRRSRRNMKGSDEEMVHPGEVTPEAMTKKTTRQRPTPISKQFSMSGSEDGSEEDHHSESAADSEEEPEDGSKDDHHSESAADSEEEPEDGSKDDHHSESAADSEEEPEDGSKDDHNSESAADSEEEPEDGSKDDHHSESAADSEEESDSESS</sequence>
<reference evidence="2" key="1">
    <citation type="submission" date="2015-06" db="UniProtKB">
        <authorList>
            <consortium name="EnsemblPlants"/>
        </authorList>
    </citation>
    <scope>IDENTIFICATION</scope>
</reference>
<feature type="region of interest" description="Disordered" evidence="1">
    <location>
        <begin position="1"/>
        <end position="20"/>
    </location>
</feature>
<evidence type="ECO:0008006" key="3">
    <source>
        <dbReference type="Google" id="ProtNLM"/>
    </source>
</evidence>